<comment type="caution">
    <text evidence="2">The sequence shown here is derived from an EMBL/GenBank/DDBJ whole genome shotgun (WGS) entry which is preliminary data.</text>
</comment>
<gene>
    <name evidence="2" type="ORF">C1H46_031878</name>
</gene>
<protein>
    <submittedName>
        <fullName evidence="2">Uncharacterized protein</fullName>
    </submittedName>
</protein>
<proteinExistence type="predicted"/>
<organism evidence="2 3">
    <name type="scientific">Malus baccata</name>
    <name type="common">Siberian crab apple</name>
    <name type="synonym">Pyrus baccata</name>
    <dbReference type="NCBI Taxonomy" id="106549"/>
    <lineage>
        <taxon>Eukaryota</taxon>
        <taxon>Viridiplantae</taxon>
        <taxon>Streptophyta</taxon>
        <taxon>Embryophyta</taxon>
        <taxon>Tracheophyta</taxon>
        <taxon>Spermatophyta</taxon>
        <taxon>Magnoliopsida</taxon>
        <taxon>eudicotyledons</taxon>
        <taxon>Gunneridae</taxon>
        <taxon>Pentapetalae</taxon>
        <taxon>rosids</taxon>
        <taxon>fabids</taxon>
        <taxon>Rosales</taxon>
        <taxon>Rosaceae</taxon>
        <taxon>Amygdaloideae</taxon>
        <taxon>Maleae</taxon>
        <taxon>Malus</taxon>
    </lineage>
</organism>
<name>A0A540L8H4_MALBA</name>
<dbReference type="Proteomes" id="UP000315295">
    <property type="component" value="Unassembled WGS sequence"/>
</dbReference>
<sequence length="81" mass="8961">MIHPLRSPTLQTSLVCFHGCPQDEEGRGSNRRAPAPRRVGRSGLGPGKPKGAMTVGELMRIQMGISEYLEEHSVTYEELQQ</sequence>
<reference evidence="2 3" key="1">
    <citation type="journal article" date="2019" name="G3 (Bethesda)">
        <title>Sequencing of a Wild Apple (Malus baccata) Genome Unravels the Differences Between Cultivated and Wild Apple Species Regarding Disease Resistance and Cold Tolerance.</title>
        <authorList>
            <person name="Chen X."/>
        </authorList>
    </citation>
    <scope>NUCLEOTIDE SEQUENCE [LARGE SCALE GENOMIC DNA]</scope>
    <source>
        <strain evidence="3">cv. Shandingzi</strain>
        <tissue evidence="2">Leaves</tissue>
    </source>
</reference>
<dbReference type="AlphaFoldDB" id="A0A540L8H4"/>
<feature type="region of interest" description="Disordered" evidence="1">
    <location>
        <begin position="20"/>
        <end position="52"/>
    </location>
</feature>
<evidence type="ECO:0000313" key="3">
    <source>
        <dbReference type="Proteomes" id="UP000315295"/>
    </source>
</evidence>
<evidence type="ECO:0000256" key="1">
    <source>
        <dbReference type="SAM" id="MobiDB-lite"/>
    </source>
</evidence>
<dbReference type="EMBL" id="VIEB01000715">
    <property type="protein sequence ID" value="TQD82562.1"/>
    <property type="molecule type" value="Genomic_DNA"/>
</dbReference>
<accession>A0A540L8H4</accession>
<keyword evidence="3" id="KW-1185">Reference proteome</keyword>
<evidence type="ECO:0000313" key="2">
    <source>
        <dbReference type="EMBL" id="TQD82562.1"/>
    </source>
</evidence>